<dbReference type="PANTHER" id="PTHR10353">
    <property type="entry name" value="GLYCOSYL HYDROLASE"/>
    <property type="match status" value="1"/>
</dbReference>
<comment type="caution">
    <text evidence="8">The sequence shown here is derived from an EMBL/GenBank/DDBJ whole genome shotgun (WGS) entry which is preliminary data.</text>
</comment>
<keyword evidence="4" id="KW-0325">Glycoprotein</keyword>
<dbReference type="FunFam" id="3.20.20.80:FF:000013">
    <property type="entry name" value="lactase-phlorizin hydrolase"/>
    <property type="match status" value="1"/>
</dbReference>
<dbReference type="InterPro" id="IPR001360">
    <property type="entry name" value="Glyco_hydro_1"/>
</dbReference>
<sequence length="502" mass="58000">MKCAIVVLTLLFCVKAQYEFPTGFEFGVATASYQIEGAWNDGGKGENIWDRMTHERPDLIEDGSTGDDACRSYYKTEEDVRLLTDLGVDFYRFSISWSRILPNGHANQINQEGIDYYNELINRLIAAEITPFVTMFHWDLPQPLQEIGGWPNPFVADIFVDYANILYKEFGDRVTNWITFNEPAVVCEQGYSTAGKAPAYTQEGIGGYLCAHTLLIAHGKAYRLYYRDYFEEQRGRVGITLDSWMYMPEDEESQEDQDAAERAFQFFLGWYANPIFSEEGDYPEVMKSRIEAQSQEEGFRSSRLPSFTDEEIEIIKGSADFFGLNHYTSEYCTTVTGTEDLPRPSHSADIDAFCYQSPDWESSGSSWLKVYPEGLRKLLVWIKQRYINPEIMITENGFSDRTGTLADCRRVNYFNSYLEQVLLAIHEDEVNVTRYAAWSLMDNFEWRQGYTERFGIHYVDFDDDDKPRTPKMSAFVFKNIIQTGGIDWDYTPEAFPPCDWDN</sequence>
<evidence type="ECO:0000256" key="7">
    <source>
        <dbReference type="SAM" id="SignalP"/>
    </source>
</evidence>
<gene>
    <name evidence="8" type="ORF">QE152_g11365</name>
</gene>
<evidence type="ECO:0000256" key="6">
    <source>
        <dbReference type="RuleBase" id="RU003690"/>
    </source>
</evidence>
<dbReference type="SUPFAM" id="SSF51445">
    <property type="entry name" value="(Trans)glycosidases"/>
    <property type="match status" value="1"/>
</dbReference>
<keyword evidence="7" id="KW-0732">Signal</keyword>
<evidence type="ECO:0000313" key="8">
    <source>
        <dbReference type="EMBL" id="KAK9736681.1"/>
    </source>
</evidence>
<dbReference type="InterPro" id="IPR033132">
    <property type="entry name" value="GH_1_N_CS"/>
</dbReference>
<keyword evidence="3 8" id="KW-0378">Hydrolase</keyword>
<dbReference type="GO" id="GO:0008422">
    <property type="term" value="F:beta-glucosidase activity"/>
    <property type="evidence" value="ECO:0007669"/>
    <property type="project" value="TreeGrafter"/>
</dbReference>
<accession>A0AAW1LTH1</accession>
<dbReference type="EMBL" id="JASPKY010000110">
    <property type="protein sequence ID" value="KAK9736681.1"/>
    <property type="molecule type" value="Genomic_DNA"/>
</dbReference>
<feature type="chain" id="PRO_5043329374" evidence="7">
    <location>
        <begin position="17"/>
        <end position="502"/>
    </location>
</feature>
<evidence type="ECO:0000256" key="1">
    <source>
        <dbReference type="ARBA" id="ARBA00010838"/>
    </source>
</evidence>
<comment type="subunit">
    <text evidence="2">Homodimer.</text>
</comment>
<dbReference type="Gene3D" id="3.20.20.80">
    <property type="entry name" value="Glycosidases"/>
    <property type="match status" value="1"/>
</dbReference>
<evidence type="ECO:0000256" key="4">
    <source>
        <dbReference type="ARBA" id="ARBA00023180"/>
    </source>
</evidence>
<feature type="signal peptide" evidence="7">
    <location>
        <begin position="1"/>
        <end position="16"/>
    </location>
</feature>
<dbReference type="AlphaFoldDB" id="A0AAW1LTH1"/>
<keyword evidence="9" id="KW-1185">Reference proteome</keyword>
<keyword evidence="5" id="KW-0326">Glycosidase</keyword>
<dbReference type="PRINTS" id="PR00131">
    <property type="entry name" value="GLHYDRLASE1"/>
</dbReference>
<reference evidence="8 9" key="1">
    <citation type="journal article" date="2024" name="BMC Genomics">
        <title>De novo assembly and annotation of Popillia japonica's genome with initial clues to its potential as an invasive pest.</title>
        <authorList>
            <person name="Cucini C."/>
            <person name="Boschi S."/>
            <person name="Funari R."/>
            <person name="Cardaioli E."/>
            <person name="Iannotti N."/>
            <person name="Marturano G."/>
            <person name="Paoli F."/>
            <person name="Bruttini M."/>
            <person name="Carapelli A."/>
            <person name="Frati F."/>
            <person name="Nardi F."/>
        </authorList>
    </citation>
    <scope>NUCLEOTIDE SEQUENCE [LARGE SCALE GENOMIC DNA]</scope>
    <source>
        <strain evidence="8">DMR45628</strain>
    </source>
</reference>
<evidence type="ECO:0000256" key="5">
    <source>
        <dbReference type="ARBA" id="ARBA00023295"/>
    </source>
</evidence>
<dbReference type="Proteomes" id="UP001458880">
    <property type="component" value="Unassembled WGS sequence"/>
</dbReference>
<dbReference type="PANTHER" id="PTHR10353:SF36">
    <property type="entry name" value="LP05116P"/>
    <property type="match status" value="1"/>
</dbReference>
<protein>
    <submittedName>
        <fullName evidence="8">Glycosyl hydrolase family 1</fullName>
    </submittedName>
</protein>
<proteinExistence type="inferred from homology"/>
<evidence type="ECO:0000256" key="2">
    <source>
        <dbReference type="ARBA" id="ARBA00011738"/>
    </source>
</evidence>
<name>A0AAW1LTH1_POPJA</name>
<evidence type="ECO:0000256" key="3">
    <source>
        <dbReference type="ARBA" id="ARBA00022801"/>
    </source>
</evidence>
<comment type="similarity">
    <text evidence="1 6">Belongs to the glycosyl hydrolase 1 family.</text>
</comment>
<evidence type="ECO:0000313" key="9">
    <source>
        <dbReference type="Proteomes" id="UP001458880"/>
    </source>
</evidence>
<dbReference type="GO" id="GO:0005975">
    <property type="term" value="P:carbohydrate metabolic process"/>
    <property type="evidence" value="ECO:0007669"/>
    <property type="project" value="InterPro"/>
</dbReference>
<dbReference type="InterPro" id="IPR017853">
    <property type="entry name" value="GH"/>
</dbReference>
<organism evidence="8 9">
    <name type="scientific">Popillia japonica</name>
    <name type="common">Japanese beetle</name>
    <dbReference type="NCBI Taxonomy" id="7064"/>
    <lineage>
        <taxon>Eukaryota</taxon>
        <taxon>Metazoa</taxon>
        <taxon>Ecdysozoa</taxon>
        <taxon>Arthropoda</taxon>
        <taxon>Hexapoda</taxon>
        <taxon>Insecta</taxon>
        <taxon>Pterygota</taxon>
        <taxon>Neoptera</taxon>
        <taxon>Endopterygota</taxon>
        <taxon>Coleoptera</taxon>
        <taxon>Polyphaga</taxon>
        <taxon>Scarabaeiformia</taxon>
        <taxon>Scarabaeidae</taxon>
        <taxon>Rutelinae</taxon>
        <taxon>Popillia</taxon>
    </lineage>
</organism>
<dbReference type="Pfam" id="PF00232">
    <property type="entry name" value="Glyco_hydro_1"/>
    <property type="match status" value="1"/>
</dbReference>
<dbReference type="PROSITE" id="PS00653">
    <property type="entry name" value="GLYCOSYL_HYDROL_F1_2"/>
    <property type="match status" value="1"/>
</dbReference>